<evidence type="ECO:0000256" key="5">
    <source>
        <dbReference type="ARBA" id="ARBA00022764"/>
    </source>
</evidence>
<dbReference type="EC" id="3.4.21.107" evidence="9"/>
<accession>A0ABV2CX55</accession>
<keyword evidence="4" id="KW-0677">Repeat</keyword>
<protein>
    <submittedName>
        <fullName evidence="9">Do family serine endopeptidase</fullName>
        <ecNumber evidence="9">3.4.21.107</ecNumber>
    </submittedName>
</protein>
<evidence type="ECO:0000256" key="4">
    <source>
        <dbReference type="ARBA" id="ARBA00022737"/>
    </source>
</evidence>
<dbReference type="EMBL" id="JBEWLY010000005">
    <property type="protein sequence ID" value="MET1754184.1"/>
    <property type="molecule type" value="Genomic_DNA"/>
</dbReference>
<dbReference type="Gene3D" id="2.40.10.120">
    <property type="match status" value="1"/>
</dbReference>
<dbReference type="InterPro" id="IPR011782">
    <property type="entry name" value="Pept_S1C_Do"/>
</dbReference>
<reference evidence="9 10" key="1">
    <citation type="submission" date="2024-07" db="EMBL/GenBank/DDBJ databases">
        <title>Novosphingobium kalidii RD2P27.</title>
        <authorList>
            <person name="Sun J.-Q."/>
        </authorList>
    </citation>
    <scope>NUCLEOTIDE SEQUENCE [LARGE SCALE GENOMIC DNA]</scope>
    <source>
        <strain evidence="9 10">RD2P27</strain>
    </source>
</reference>
<keyword evidence="10" id="KW-1185">Reference proteome</keyword>
<evidence type="ECO:0000313" key="10">
    <source>
        <dbReference type="Proteomes" id="UP001548713"/>
    </source>
</evidence>
<dbReference type="InterPro" id="IPR041489">
    <property type="entry name" value="PDZ_6"/>
</dbReference>
<dbReference type="SUPFAM" id="SSF50494">
    <property type="entry name" value="Trypsin-like serine proteases"/>
    <property type="match status" value="1"/>
</dbReference>
<name>A0ABV2CX55_9SPHN</name>
<dbReference type="Gene3D" id="2.30.42.10">
    <property type="match status" value="2"/>
</dbReference>
<evidence type="ECO:0000256" key="1">
    <source>
        <dbReference type="ARBA" id="ARBA00004418"/>
    </source>
</evidence>
<evidence type="ECO:0000259" key="8">
    <source>
        <dbReference type="PROSITE" id="PS50106"/>
    </source>
</evidence>
<dbReference type="PRINTS" id="PR00834">
    <property type="entry name" value="PROTEASES2C"/>
</dbReference>
<feature type="domain" description="PDZ" evidence="8">
    <location>
        <begin position="291"/>
        <end position="370"/>
    </location>
</feature>
<keyword evidence="5" id="KW-0574">Periplasm</keyword>
<dbReference type="NCBIfam" id="TIGR02037">
    <property type="entry name" value="degP_htrA_DO"/>
    <property type="match status" value="1"/>
</dbReference>
<evidence type="ECO:0000256" key="6">
    <source>
        <dbReference type="ARBA" id="ARBA00022801"/>
    </source>
</evidence>
<evidence type="ECO:0000256" key="3">
    <source>
        <dbReference type="ARBA" id="ARBA00022729"/>
    </source>
</evidence>
<comment type="caution">
    <text evidence="9">The sequence shown here is derived from an EMBL/GenBank/DDBJ whole genome shotgun (WGS) entry which is preliminary data.</text>
</comment>
<proteinExistence type="predicted"/>
<dbReference type="Pfam" id="PF17820">
    <property type="entry name" value="PDZ_6"/>
    <property type="match status" value="1"/>
</dbReference>
<dbReference type="InterPro" id="IPR001478">
    <property type="entry name" value="PDZ"/>
</dbReference>
<dbReference type="SUPFAM" id="SSF50156">
    <property type="entry name" value="PDZ domain-like"/>
    <property type="match status" value="2"/>
</dbReference>
<organism evidence="9 10">
    <name type="scientific">Novosphingobium kalidii</name>
    <dbReference type="NCBI Taxonomy" id="3230299"/>
    <lineage>
        <taxon>Bacteria</taxon>
        <taxon>Pseudomonadati</taxon>
        <taxon>Pseudomonadota</taxon>
        <taxon>Alphaproteobacteria</taxon>
        <taxon>Sphingomonadales</taxon>
        <taxon>Sphingomonadaceae</taxon>
        <taxon>Novosphingobium</taxon>
    </lineage>
</organism>
<keyword evidence="7" id="KW-0720">Serine protease</keyword>
<dbReference type="RefSeq" id="WP_353982595.1">
    <property type="nucleotide sequence ID" value="NZ_JBEWLY010000005.1"/>
</dbReference>
<evidence type="ECO:0000256" key="2">
    <source>
        <dbReference type="ARBA" id="ARBA00022670"/>
    </source>
</evidence>
<keyword evidence="3" id="KW-0732">Signal</keyword>
<dbReference type="Proteomes" id="UP001548713">
    <property type="component" value="Unassembled WGS sequence"/>
</dbReference>
<dbReference type="PROSITE" id="PS50106">
    <property type="entry name" value="PDZ"/>
    <property type="match status" value="2"/>
</dbReference>
<dbReference type="GO" id="GO:0016787">
    <property type="term" value="F:hydrolase activity"/>
    <property type="evidence" value="ECO:0007669"/>
    <property type="project" value="UniProtKB-KW"/>
</dbReference>
<feature type="domain" description="PDZ" evidence="8">
    <location>
        <begin position="402"/>
        <end position="452"/>
    </location>
</feature>
<dbReference type="InterPro" id="IPR036034">
    <property type="entry name" value="PDZ_sf"/>
</dbReference>
<dbReference type="Pfam" id="PF13180">
    <property type="entry name" value="PDZ_2"/>
    <property type="match status" value="1"/>
</dbReference>
<dbReference type="PANTHER" id="PTHR43343:SF3">
    <property type="entry name" value="PROTEASE DO-LIKE 8, CHLOROPLASTIC"/>
    <property type="match status" value="1"/>
</dbReference>
<evidence type="ECO:0000256" key="7">
    <source>
        <dbReference type="ARBA" id="ARBA00022825"/>
    </source>
</evidence>
<evidence type="ECO:0000313" key="9">
    <source>
        <dbReference type="EMBL" id="MET1754184.1"/>
    </source>
</evidence>
<dbReference type="SMART" id="SM00228">
    <property type="entry name" value="PDZ"/>
    <property type="match status" value="2"/>
</dbReference>
<comment type="subcellular location">
    <subcellularLocation>
        <location evidence="1">Periplasm</location>
    </subcellularLocation>
</comment>
<sequence>MIEKDQRFGRKVIGLGVGAALIGATAAGGAAGALAARASAEAKQLTSSEGSAAGRARFTRVALPVADMVNQVMPAVVQVQARRTAAAEDSGMGALGRLFGGGSAPQQRGPGAETMGSGFIIDSKGLVVTNAHVVAGADQLTVKLADGRNVSAKLVGQDEKTDLAVLRIEGGNFAAVKWGNSDALRVGEDVVAVGSPFGLGSTVTKGIVSSRDRSIGAGPYDEFLQIDAAINQGNSGGPLFDASGQVVGVNTAIFSPSGGNVGIGFAIPSQMARSIVAQLAAGGTVTRGQIGVNIQDVTPEVADSLGLRDAAGVLVSGIIQGSPAQRAGLRAGDILTKFGDTGLQGARDLSKLVAQARPGTVVSLLVQRGDRSISVPVRIGDSAKAATRPGFATQSPEQPPRLGVQVAPTSADLNAQAGQPANVRGVIVLGIAPGSPAAARGLQPGDILVAVNRTLIVSAETLTTALDQAAAAGRKHILLEVVRAGTGALVTVPIGSGGADSHGNN</sequence>
<keyword evidence="6 9" id="KW-0378">Hydrolase</keyword>
<dbReference type="InterPro" id="IPR051201">
    <property type="entry name" value="Chloro_Bact_Ser_Proteases"/>
</dbReference>
<dbReference type="InterPro" id="IPR009003">
    <property type="entry name" value="Peptidase_S1_PA"/>
</dbReference>
<dbReference type="InterPro" id="IPR001940">
    <property type="entry name" value="Peptidase_S1C"/>
</dbReference>
<dbReference type="PANTHER" id="PTHR43343">
    <property type="entry name" value="PEPTIDASE S12"/>
    <property type="match status" value="1"/>
</dbReference>
<keyword evidence="2" id="KW-0645">Protease</keyword>
<gene>
    <name evidence="9" type="ORF">ABVV53_01705</name>
</gene>
<dbReference type="Pfam" id="PF13365">
    <property type="entry name" value="Trypsin_2"/>
    <property type="match status" value="1"/>
</dbReference>